<evidence type="ECO:0000313" key="2">
    <source>
        <dbReference type="EMBL" id="KAF2865918.1"/>
    </source>
</evidence>
<name>A0A7C8M263_9PLEO</name>
<feature type="compositionally biased region" description="Basic and acidic residues" evidence="1">
    <location>
        <begin position="89"/>
        <end position="104"/>
    </location>
</feature>
<proteinExistence type="predicted"/>
<comment type="caution">
    <text evidence="2">The sequence shown here is derived from an EMBL/GenBank/DDBJ whole genome shotgun (WGS) entry which is preliminary data.</text>
</comment>
<accession>A0A7C8M263</accession>
<reference evidence="2 3" key="1">
    <citation type="submission" date="2020-01" db="EMBL/GenBank/DDBJ databases">
        <authorList>
            <consortium name="DOE Joint Genome Institute"/>
            <person name="Haridas S."/>
            <person name="Albert R."/>
            <person name="Binder M."/>
            <person name="Bloem J."/>
            <person name="Labutti K."/>
            <person name="Salamov A."/>
            <person name="Andreopoulos B."/>
            <person name="Baker S.E."/>
            <person name="Barry K."/>
            <person name="Bills G."/>
            <person name="Bluhm B.H."/>
            <person name="Cannon C."/>
            <person name="Castanera R."/>
            <person name="Culley D.E."/>
            <person name="Daum C."/>
            <person name="Ezra D."/>
            <person name="Gonzalez J.B."/>
            <person name="Henrissat B."/>
            <person name="Kuo A."/>
            <person name="Liang C."/>
            <person name="Lipzen A."/>
            <person name="Lutzoni F."/>
            <person name="Magnuson J."/>
            <person name="Mondo S."/>
            <person name="Nolan M."/>
            <person name="Ohm R."/>
            <person name="Pangilinan J."/>
            <person name="Park H.-J.H."/>
            <person name="Ramirez L."/>
            <person name="Alfaro M."/>
            <person name="Sun H."/>
            <person name="Tritt A."/>
            <person name="Yoshinaga Y."/>
            <person name="Zwiers L.-H.L."/>
            <person name="Turgeon B.G."/>
            <person name="Goodwin S.B."/>
            <person name="Spatafora J.W."/>
            <person name="Crous P.W."/>
            <person name="Grigoriev I.V."/>
        </authorList>
    </citation>
    <scope>NUCLEOTIDE SEQUENCE [LARGE SCALE GENOMIC DNA]</scope>
    <source>
        <strain evidence="2 3">CBS 611.86</strain>
    </source>
</reference>
<dbReference type="AlphaFoldDB" id="A0A7C8M263"/>
<feature type="region of interest" description="Disordered" evidence="1">
    <location>
        <begin position="89"/>
        <end position="116"/>
    </location>
</feature>
<sequence length="116" mass="13521">NRHVISHCGHTVHPTDTSNSDLCPECEVTICLKFLDVITQAWIKEGGPWPDQGIREGKWRYDELRKAWIMTRLELQNALDAFERMAEKERQWERDHPREAERARGQKTGARALKIG</sequence>
<dbReference type="OrthoDB" id="3792274at2759"/>
<dbReference type="Proteomes" id="UP000481861">
    <property type="component" value="Unassembled WGS sequence"/>
</dbReference>
<protein>
    <submittedName>
        <fullName evidence="2">Uncharacterized protein</fullName>
    </submittedName>
</protein>
<gene>
    <name evidence="2" type="ORF">BDV95DRAFT_454955</name>
</gene>
<evidence type="ECO:0000256" key="1">
    <source>
        <dbReference type="SAM" id="MobiDB-lite"/>
    </source>
</evidence>
<evidence type="ECO:0000313" key="3">
    <source>
        <dbReference type="Proteomes" id="UP000481861"/>
    </source>
</evidence>
<organism evidence="2 3">
    <name type="scientific">Massariosphaeria phaeospora</name>
    <dbReference type="NCBI Taxonomy" id="100035"/>
    <lineage>
        <taxon>Eukaryota</taxon>
        <taxon>Fungi</taxon>
        <taxon>Dikarya</taxon>
        <taxon>Ascomycota</taxon>
        <taxon>Pezizomycotina</taxon>
        <taxon>Dothideomycetes</taxon>
        <taxon>Pleosporomycetidae</taxon>
        <taxon>Pleosporales</taxon>
        <taxon>Pleosporales incertae sedis</taxon>
        <taxon>Massariosphaeria</taxon>
    </lineage>
</organism>
<feature type="non-terminal residue" evidence="2">
    <location>
        <position position="116"/>
    </location>
</feature>
<dbReference type="EMBL" id="JAADJZ010000030">
    <property type="protein sequence ID" value="KAF2865918.1"/>
    <property type="molecule type" value="Genomic_DNA"/>
</dbReference>
<keyword evidence="3" id="KW-1185">Reference proteome</keyword>
<feature type="non-terminal residue" evidence="2">
    <location>
        <position position="1"/>
    </location>
</feature>